<dbReference type="GO" id="GO:0016491">
    <property type="term" value="F:oxidoreductase activity"/>
    <property type="evidence" value="ECO:0007669"/>
    <property type="project" value="UniProtKB-KW"/>
</dbReference>
<evidence type="ECO:0000256" key="2">
    <source>
        <dbReference type="ARBA" id="ARBA00023002"/>
    </source>
</evidence>
<dbReference type="AlphaFoldDB" id="A0A4Q7LFG2"/>
<evidence type="ECO:0000256" key="1">
    <source>
        <dbReference type="ARBA" id="ARBA00010928"/>
    </source>
</evidence>
<dbReference type="PANTHER" id="PTHR22604">
    <property type="entry name" value="OXIDOREDUCTASES"/>
    <property type="match status" value="1"/>
</dbReference>
<protein>
    <submittedName>
        <fullName evidence="5">Putative dehydrogenase</fullName>
    </submittedName>
</protein>
<keyword evidence="2" id="KW-0560">Oxidoreductase</keyword>
<name>A0A4Q7LFG2_9BURK</name>
<evidence type="ECO:0000313" key="5">
    <source>
        <dbReference type="EMBL" id="RZS52058.1"/>
    </source>
</evidence>
<dbReference type="SUPFAM" id="SSF51735">
    <property type="entry name" value="NAD(P)-binding Rossmann-fold domains"/>
    <property type="match status" value="1"/>
</dbReference>
<reference evidence="5 6" key="1">
    <citation type="submission" date="2019-02" db="EMBL/GenBank/DDBJ databases">
        <title>Genomic Encyclopedia of Type Strains, Phase IV (KMG-IV): sequencing the most valuable type-strain genomes for metagenomic binning, comparative biology and taxonomic classification.</title>
        <authorList>
            <person name="Goeker M."/>
        </authorList>
    </citation>
    <scope>NUCLEOTIDE SEQUENCE [LARGE SCALE GENOMIC DNA]</scope>
    <source>
        <strain evidence="5 6">DSM 10617</strain>
    </source>
</reference>
<dbReference type="InterPro" id="IPR055170">
    <property type="entry name" value="GFO_IDH_MocA-like_dom"/>
</dbReference>
<dbReference type="InterPro" id="IPR036291">
    <property type="entry name" value="NAD(P)-bd_dom_sf"/>
</dbReference>
<evidence type="ECO:0000259" key="3">
    <source>
        <dbReference type="Pfam" id="PF01408"/>
    </source>
</evidence>
<gene>
    <name evidence="5" type="ORF">EV685_3247</name>
</gene>
<feature type="domain" description="GFO/IDH/MocA-like oxidoreductase" evidence="4">
    <location>
        <begin position="131"/>
        <end position="247"/>
    </location>
</feature>
<dbReference type="GO" id="GO:0000166">
    <property type="term" value="F:nucleotide binding"/>
    <property type="evidence" value="ECO:0007669"/>
    <property type="project" value="InterPro"/>
</dbReference>
<dbReference type="SUPFAM" id="SSF55347">
    <property type="entry name" value="Glyceraldehyde-3-phosphate dehydrogenase-like, C-terminal domain"/>
    <property type="match status" value="1"/>
</dbReference>
<keyword evidence="6" id="KW-1185">Reference proteome</keyword>
<comment type="caution">
    <text evidence="5">The sequence shown here is derived from an EMBL/GenBank/DDBJ whole genome shotgun (WGS) entry which is preliminary data.</text>
</comment>
<comment type="similarity">
    <text evidence="1">Belongs to the Gfo/Idh/MocA family.</text>
</comment>
<sequence>MRKIVWGVLSTARIGTTKVLPGMQKSDQLEIRALASRHLATAQSEAAKLGIPVAYGSYEELLADPAIEAVYNPLPNHLHVPMTLAAARAGKHVLCEKPIALNADEAAQLREVAGHVHIMEAFMVRFHPQWIRARDLVRSGRIGRLVGIQVWFSYFNNDPGNIRNQADIGGGALYDIGCYPVVAGRWFFESEPLRVVALADRDPAFGTDRLFSAMLDFGAGRQLNFSVAMQTVPYQRIQLVGEHGRIEIVIPFNAPQGASTQIRLDDGRALDGAGINTQTVAESDQYQLQGEAFSAAVRGDGPLPYGVEDAVQNMRIIDALYASERQGGWVSL</sequence>
<dbReference type="Gene3D" id="3.30.360.10">
    <property type="entry name" value="Dihydrodipicolinate Reductase, domain 2"/>
    <property type="match status" value="1"/>
</dbReference>
<dbReference type="OrthoDB" id="9793050at2"/>
<dbReference type="InterPro" id="IPR050984">
    <property type="entry name" value="Gfo/Idh/MocA_domain"/>
</dbReference>
<dbReference type="Proteomes" id="UP000293433">
    <property type="component" value="Unassembled WGS sequence"/>
</dbReference>
<accession>A0A4Q7LFG2</accession>
<dbReference type="RefSeq" id="WP_130483073.1">
    <property type="nucleotide sequence ID" value="NZ_SGWV01000011.1"/>
</dbReference>
<dbReference type="EMBL" id="SGWV01000011">
    <property type="protein sequence ID" value="RZS52058.1"/>
    <property type="molecule type" value="Genomic_DNA"/>
</dbReference>
<dbReference type="Pfam" id="PF22725">
    <property type="entry name" value="GFO_IDH_MocA_C3"/>
    <property type="match status" value="1"/>
</dbReference>
<organism evidence="5 6">
    <name type="scientific">Sphaerotilus mobilis</name>
    <dbReference type="NCBI Taxonomy" id="47994"/>
    <lineage>
        <taxon>Bacteria</taxon>
        <taxon>Pseudomonadati</taxon>
        <taxon>Pseudomonadota</taxon>
        <taxon>Betaproteobacteria</taxon>
        <taxon>Burkholderiales</taxon>
        <taxon>Sphaerotilaceae</taxon>
        <taxon>Sphaerotilus</taxon>
    </lineage>
</organism>
<dbReference type="Gene3D" id="3.40.50.720">
    <property type="entry name" value="NAD(P)-binding Rossmann-like Domain"/>
    <property type="match status" value="1"/>
</dbReference>
<proteinExistence type="inferred from homology"/>
<feature type="domain" description="Gfo/Idh/MocA-like oxidoreductase N-terminal" evidence="3">
    <location>
        <begin position="10"/>
        <end position="113"/>
    </location>
</feature>
<evidence type="ECO:0000313" key="6">
    <source>
        <dbReference type="Proteomes" id="UP000293433"/>
    </source>
</evidence>
<dbReference type="PANTHER" id="PTHR22604:SF105">
    <property type="entry name" value="TRANS-1,2-DIHYDROBENZENE-1,2-DIOL DEHYDROGENASE"/>
    <property type="match status" value="1"/>
</dbReference>
<evidence type="ECO:0000259" key="4">
    <source>
        <dbReference type="Pfam" id="PF22725"/>
    </source>
</evidence>
<dbReference type="InterPro" id="IPR000683">
    <property type="entry name" value="Gfo/Idh/MocA-like_OxRdtase_N"/>
</dbReference>
<dbReference type="Pfam" id="PF01408">
    <property type="entry name" value="GFO_IDH_MocA"/>
    <property type="match status" value="1"/>
</dbReference>